<dbReference type="RefSeq" id="WP_219353774.1">
    <property type="nucleotide sequence ID" value="NZ_CP080034.1"/>
</dbReference>
<keyword evidence="3" id="KW-1185">Reference proteome</keyword>
<evidence type="ECO:0000256" key="1">
    <source>
        <dbReference type="SAM" id="Phobius"/>
    </source>
</evidence>
<gene>
    <name evidence="2" type="ORF">KWG56_03720</name>
</gene>
<feature type="transmembrane region" description="Helical" evidence="1">
    <location>
        <begin position="44"/>
        <end position="63"/>
    </location>
</feature>
<dbReference type="EMBL" id="CP080034">
    <property type="protein sequence ID" value="QYC11127.1"/>
    <property type="molecule type" value="Genomic_DNA"/>
</dbReference>
<sequence>MTDPKDDWSDLTQAWTAPAVDEPALAPGLIRDLQRRDRLARLNFAGEIAGGVAVVAVVIWSSWARGLPWSAAFVALGFIGFALAMTLWSRRGDPGLLTDTPQAALRSAIAQARTGYRWAWAGVAISIAAMVFLAVVQTLLPGSPGGDAGMMLGFGVFLVICIGLYLRHARRCRQRMAAYEEALSALSDASRTD</sequence>
<keyword evidence="1" id="KW-1133">Transmembrane helix</keyword>
<evidence type="ECO:0008006" key="4">
    <source>
        <dbReference type="Google" id="ProtNLM"/>
    </source>
</evidence>
<feature type="transmembrane region" description="Helical" evidence="1">
    <location>
        <begin position="118"/>
        <end position="136"/>
    </location>
</feature>
<proteinExistence type="predicted"/>
<keyword evidence="1" id="KW-0472">Membrane</keyword>
<keyword evidence="1" id="KW-0812">Transmembrane</keyword>
<name>A0ABX8TK02_9CAUL</name>
<protein>
    <recommendedName>
        <fullName evidence="4">Transmembrane protein</fullName>
    </recommendedName>
</protein>
<feature type="transmembrane region" description="Helical" evidence="1">
    <location>
        <begin position="148"/>
        <end position="166"/>
    </location>
</feature>
<accession>A0ABX8TK02</accession>
<evidence type="ECO:0000313" key="2">
    <source>
        <dbReference type="EMBL" id="QYC11127.1"/>
    </source>
</evidence>
<reference evidence="2 3" key="1">
    <citation type="submission" date="2021-07" db="EMBL/GenBank/DDBJ databases">
        <title>Isolation and characterization of bacteria from a gold mining with a capacity of golden bioaccumulation.</title>
        <authorList>
            <person name="Yang X.J."/>
        </authorList>
    </citation>
    <scope>NUCLEOTIDE SEQUENCE [LARGE SCALE GENOMIC DNA]</scope>
    <source>
        <strain evidence="2 3">Au29</strain>
    </source>
</reference>
<evidence type="ECO:0000313" key="3">
    <source>
        <dbReference type="Proteomes" id="UP000824334"/>
    </source>
</evidence>
<dbReference type="GeneID" id="94374360"/>
<dbReference type="Proteomes" id="UP000824334">
    <property type="component" value="Chromosome"/>
</dbReference>
<feature type="transmembrane region" description="Helical" evidence="1">
    <location>
        <begin position="69"/>
        <end position="88"/>
    </location>
</feature>
<organism evidence="2 3">
    <name type="scientific">Brevundimonas nasdae</name>
    <dbReference type="NCBI Taxonomy" id="172043"/>
    <lineage>
        <taxon>Bacteria</taxon>
        <taxon>Pseudomonadati</taxon>
        <taxon>Pseudomonadota</taxon>
        <taxon>Alphaproteobacteria</taxon>
        <taxon>Caulobacterales</taxon>
        <taxon>Caulobacteraceae</taxon>
        <taxon>Brevundimonas</taxon>
    </lineage>
</organism>